<keyword evidence="4" id="KW-1185">Reference proteome</keyword>
<comment type="caution">
    <text evidence="2">The sequence shown here is derived from an EMBL/GenBank/DDBJ whole genome shotgun (WGS) entry which is preliminary data.</text>
</comment>
<name>A0A8H6PH67_9EURO</name>
<keyword evidence="1" id="KW-0175">Coiled coil</keyword>
<proteinExistence type="predicted"/>
<organism evidence="2 4">
    <name type="scientific">Aspergillus hiratsukae</name>
    <dbReference type="NCBI Taxonomy" id="1194566"/>
    <lineage>
        <taxon>Eukaryota</taxon>
        <taxon>Fungi</taxon>
        <taxon>Dikarya</taxon>
        <taxon>Ascomycota</taxon>
        <taxon>Pezizomycotina</taxon>
        <taxon>Eurotiomycetes</taxon>
        <taxon>Eurotiomycetidae</taxon>
        <taxon>Eurotiales</taxon>
        <taxon>Aspergillaceae</taxon>
        <taxon>Aspergillus</taxon>
        <taxon>Aspergillus subgen. Fumigati</taxon>
    </lineage>
</organism>
<protein>
    <submittedName>
        <fullName evidence="2">Uncharacterized protein</fullName>
    </submittedName>
</protein>
<dbReference type="Proteomes" id="UP000630445">
    <property type="component" value="Unassembled WGS sequence"/>
</dbReference>
<dbReference type="EMBL" id="JACBAF010001692">
    <property type="protein sequence ID" value="KAF7173952.1"/>
    <property type="molecule type" value="Genomic_DNA"/>
</dbReference>
<dbReference type="AlphaFoldDB" id="A0A8H6PH67"/>
<gene>
    <name evidence="2" type="ORF">CNMCM5793_006906</name>
    <name evidence="3" type="ORF">CNMCM6106_008027</name>
</gene>
<dbReference type="EMBL" id="JACBAD010001647">
    <property type="protein sequence ID" value="KAF7137055.1"/>
    <property type="molecule type" value="Genomic_DNA"/>
</dbReference>
<evidence type="ECO:0000313" key="2">
    <source>
        <dbReference type="EMBL" id="KAF7137055.1"/>
    </source>
</evidence>
<accession>A0A8H6PH67</accession>
<evidence type="ECO:0000256" key="1">
    <source>
        <dbReference type="SAM" id="Coils"/>
    </source>
</evidence>
<dbReference type="OrthoDB" id="4509505at2759"/>
<feature type="coiled-coil region" evidence="1">
    <location>
        <begin position="48"/>
        <end position="89"/>
    </location>
</feature>
<reference evidence="2" key="1">
    <citation type="submission" date="2020-06" db="EMBL/GenBank/DDBJ databases">
        <title>Draft genome sequences of strains closely related to Aspergillus parafelis and Aspergillus hiratsukae.</title>
        <authorList>
            <person name="Dos Santos R.A.C."/>
            <person name="Rivero-Menendez O."/>
            <person name="Steenwyk J.L."/>
            <person name="Mead M.E."/>
            <person name="Goldman G.H."/>
            <person name="Alastruey-Izquierdo A."/>
            <person name="Rokas A."/>
        </authorList>
    </citation>
    <scope>NUCLEOTIDE SEQUENCE</scope>
    <source>
        <strain evidence="2">CNM-CM5793</strain>
        <strain evidence="3">CNM-CM6106</strain>
    </source>
</reference>
<evidence type="ECO:0000313" key="4">
    <source>
        <dbReference type="Proteomes" id="UP000630445"/>
    </source>
</evidence>
<dbReference type="Proteomes" id="UP000662466">
    <property type="component" value="Unassembled WGS sequence"/>
</dbReference>
<evidence type="ECO:0000313" key="3">
    <source>
        <dbReference type="EMBL" id="KAF7173952.1"/>
    </source>
</evidence>
<sequence>MPKRNRYREFGLQADEIERQGIPVDNPCGSCLRRGRKCEKRFHSENEWKRLNRDRDTLTAQIDETENQIEALFARLKSLKTRRKFLDNRGKKMLEHDTVVMDRLNEEDPLSTQDLQELDKIANDRDALALAATADNASLTQLWNDPAIWANVDFSAHNIAEQVGGSPSGSR</sequence>